<reference evidence="1" key="1">
    <citation type="submission" date="2021-05" db="EMBL/GenBank/DDBJ databases">
        <authorList>
            <person name="Pietrasiak N."/>
            <person name="Ward R."/>
            <person name="Stajich J.E."/>
            <person name="Kurbessoian T."/>
        </authorList>
    </citation>
    <scope>NUCLEOTIDE SEQUENCE</scope>
    <source>
        <strain evidence="1">GSE-TBD4-15B</strain>
    </source>
</reference>
<protein>
    <recommendedName>
        <fullName evidence="3">Transposase</fullName>
    </recommendedName>
</protein>
<evidence type="ECO:0000313" key="1">
    <source>
        <dbReference type="EMBL" id="MBW4466485.1"/>
    </source>
</evidence>
<sequence length="38" mass="4619">MERWFNRLKPYRRIATGYENNGQNYPAMLTLASILMWL</sequence>
<name>A0A951U5C2_9CYAN</name>
<dbReference type="Proteomes" id="UP000707356">
    <property type="component" value="Unassembled WGS sequence"/>
</dbReference>
<dbReference type="AlphaFoldDB" id="A0A951U5C2"/>
<dbReference type="EMBL" id="JAHHHV010000068">
    <property type="protein sequence ID" value="MBW4466485.1"/>
    <property type="molecule type" value="Genomic_DNA"/>
</dbReference>
<gene>
    <name evidence="1" type="ORF">KME07_13755</name>
</gene>
<proteinExistence type="predicted"/>
<accession>A0A951U5C2</accession>
<organism evidence="1 2">
    <name type="scientific">Pegethrix bostrychoides GSE-TBD4-15B</name>
    <dbReference type="NCBI Taxonomy" id="2839662"/>
    <lineage>
        <taxon>Bacteria</taxon>
        <taxon>Bacillati</taxon>
        <taxon>Cyanobacteriota</taxon>
        <taxon>Cyanophyceae</taxon>
        <taxon>Oculatellales</taxon>
        <taxon>Oculatellaceae</taxon>
        <taxon>Pegethrix</taxon>
    </lineage>
</organism>
<reference evidence="1" key="2">
    <citation type="journal article" date="2022" name="Microbiol. Resour. Announc.">
        <title>Metagenome Sequencing to Explore Phylogenomics of Terrestrial Cyanobacteria.</title>
        <authorList>
            <person name="Ward R.D."/>
            <person name="Stajich J.E."/>
            <person name="Johansen J.R."/>
            <person name="Huntemann M."/>
            <person name="Clum A."/>
            <person name="Foster B."/>
            <person name="Foster B."/>
            <person name="Roux S."/>
            <person name="Palaniappan K."/>
            <person name="Varghese N."/>
            <person name="Mukherjee S."/>
            <person name="Reddy T.B.K."/>
            <person name="Daum C."/>
            <person name="Copeland A."/>
            <person name="Chen I.A."/>
            <person name="Ivanova N.N."/>
            <person name="Kyrpides N.C."/>
            <person name="Shapiro N."/>
            <person name="Eloe-Fadrosh E.A."/>
            <person name="Pietrasiak N."/>
        </authorList>
    </citation>
    <scope>NUCLEOTIDE SEQUENCE</scope>
    <source>
        <strain evidence="1">GSE-TBD4-15B</strain>
    </source>
</reference>
<comment type="caution">
    <text evidence="1">The sequence shown here is derived from an EMBL/GenBank/DDBJ whole genome shotgun (WGS) entry which is preliminary data.</text>
</comment>
<evidence type="ECO:0008006" key="3">
    <source>
        <dbReference type="Google" id="ProtNLM"/>
    </source>
</evidence>
<evidence type="ECO:0000313" key="2">
    <source>
        <dbReference type="Proteomes" id="UP000707356"/>
    </source>
</evidence>